<evidence type="ECO:0000256" key="1">
    <source>
        <dbReference type="ARBA" id="ARBA00022723"/>
    </source>
</evidence>
<dbReference type="InterPro" id="IPR051682">
    <property type="entry name" value="Mito_Persulfide_Diox"/>
</dbReference>
<organism evidence="3 4">
    <name type="scientific">Pararcticibacter amylolyticus</name>
    <dbReference type="NCBI Taxonomy" id="2173175"/>
    <lineage>
        <taxon>Bacteria</taxon>
        <taxon>Pseudomonadati</taxon>
        <taxon>Bacteroidota</taxon>
        <taxon>Sphingobacteriia</taxon>
        <taxon>Sphingobacteriales</taxon>
        <taxon>Sphingobacteriaceae</taxon>
        <taxon>Pararcticibacter</taxon>
    </lineage>
</organism>
<dbReference type="Gene3D" id="3.40.250.10">
    <property type="entry name" value="Rhodanese-like domain"/>
    <property type="match status" value="2"/>
</dbReference>
<dbReference type="SUPFAM" id="SSF56281">
    <property type="entry name" value="Metallo-hydrolase/oxidoreductase"/>
    <property type="match status" value="1"/>
</dbReference>
<accession>A0A2U2PB40</accession>
<evidence type="ECO:0000313" key="3">
    <source>
        <dbReference type="EMBL" id="PWG78616.1"/>
    </source>
</evidence>
<dbReference type="GO" id="GO:0006749">
    <property type="term" value="P:glutathione metabolic process"/>
    <property type="evidence" value="ECO:0007669"/>
    <property type="project" value="InterPro"/>
</dbReference>
<dbReference type="CDD" id="cd07724">
    <property type="entry name" value="POD-like_MBL-fold"/>
    <property type="match status" value="1"/>
</dbReference>
<keyword evidence="3" id="KW-0378">Hydrolase</keyword>
<dbReference type="InterPro" id="IPR001279">
    <property type="entry name" value="Metallo-B-lactamas"/>
</dbReference>
<dbReference type="GO" id="GO:0046872">
    <property type="term" value="F:metal ion binding"/>
    <property type="evidence" value="ECO:0007669"/>
    <property type="project" value="UniProtKB-KW"/>
</dbReference>
<keyword evidence="1" id="KW-0479">Metal-binding</keyword>
<feature type="domain" description="Rhodanese" evidence="2">
    <location>
        <begin position="363"/>
        <end position="441"/>
    </location>
</feature>
<dbReference type="FunFam" id="3.60.15.10:FF:000030">
    <property type="entry name" value="Metallo-beta-lactamase family protein"/>
    <property type="match status" value="1"/>
</dbReference>
<sequence>MKIQQFEDKYLSHYSYAILSECERKIILIDPSRNPEPYYEYARQEGAAITGVIETHSHADFVSCHLEIHRTTGAAIYVSRLMNAKFEHKTFDDGDLIELGKIKLHALNTPGHSNDSISILLEHDGKQKALFTGDTLFIGDVGRPDLRESQKNAAVLREELAKKMFRSLREKVMILNDNVVVYPAHGAGSLCGKSLSKANSSTIGREKVGNWALRDMTEDEFVKELISNQPFIPAYFPYDVELNMKGADNFGDSVPAVKLSQTQGEGCDRTAWVVDVRAEEIFKEGHLPYSVNIMEGEKFETWLGTIIRPDESFCLAGETAEQLNRMIRRTASIGYEKLIKKAFVITEGPLKNQKLPAIELKDDQEKYTIVDVRNASEVNEKKIFTNSISIPLPELRKRFTEIPVDKPIVVHCAAGYRSAAGSSILAAELQGKAEVYDLGEAISDFK</sequence>
<dbReference type="PROSITE" id="PS50206">
    <property type="entry name" value="RHODANESE_3"/>
    <property type="match status" value="2"/>
</dbReference>
<dbReference type="GO" id="GO:0050313">
    <property type="term" value="F:sulfur dioxygenase activity"/>
    <property type="evidence" value="ECO:0007669"/>
    <property type="project" value="InterPro"/>
</dbReference>
<dbReference type="InterPro" id="IPR044528">
    <property type="entry name" value="POD-like_MBL-fold"/>
</dbReference>
<dbReference type="Gene3D" id="3.60.15.10">
    <property type="entry name" value="Ribonuclease Z/Hydroxyacylglutathione hydrolase-like"/>
    <property type="match status" value="1"/>
</dbReference>
<dbReference type="SMART" id="SM00450">
    <property type="entry name" value="RHOD"/>
    <property type="match status" value="1"/>
</dbReference>
<gene>
    <name evidence="3" type="ORF">DDR33_21295</name>
</gene>
<reference evidence="3 4" key="1">
    <citation type="submission" date="2018-04" db="EMBL/GenBank/DDBJ databases">
        <title>Pedobacter chongqingensis sp. nov., isolated from a rottenly hemp rope.</title>
        <authorList>
            <person name="Cai Y."/>
        </authorList>
    </citation>
    <scope>NUCLEOTIDE SEQUENCE [LARGE SCALE GENOMIC DNA]</scope>
    <source>
        <strain evidence="3 4">FJ4-8</strain>
    </source>
</reference>
<dbReference type="OrthoDB" id="9784009at2"/>
<dbReference type="InterPro" id="IPR001763">
    <property type="entry name" value="Rhodanese-like_dom"/>
</dbReference>
<dbReference type="SUPFAM" id="SSF52821">
    <property type="entry name" value="Rhodanese/Cell cycle control phosphatase"/>
    <property type="match status" value="2"/>
</dbReference>
<dbReference type="PANTHER" id="PTHR43084">
    <property type="entry name" value="PERSULFIDE DIOXYGENASE ETHE1"/>
    <property type="match status" value="1"/>
</dbReference>
<feature type="domain" description="Rhodanese" evidence="2">
    <location>
        <begin position="267"/>
        <end position="352"/>
    </location>
</feature>
<evidence type="ECO:0000259" key="2">
    <source>
        <dbReference type="PROSITE" id="PS50206"/>
    </source>
</evidence>
<dbReference type="PANTHER" id="PTHR43084:SF1">
    <property type="entry name" value="PERSULFIDE DIOXYGENASE ETHE1, MITOCHONDRIAL"/>
    <property type="match status" value="1"/>
</dbReference>
<protein>
    <submittedName>
        <fullName evidence="3">MBL fold metallo-hydrolase</fullName>
    </submittedName>
</protein>
<dbReference type="Proteomes" id="UP000245647">
    <property type="component" value="Unassembled WGS sequence"/>
</dbReference>
<dbReference type="GO" id="GO:0070813">
    <property type="term" value="P:hydrogen sulfide metabolic process"/>
    <property type="evidence" value="ECO:0007669"/>
    <property type="project" value="TreeGrafter"/>
</dbReference>
<dbReference type="InterPro" id="IPR036866">
    <property type="entry name" value="RibonucZ/Hydroxyglut_hydro"/>
</dbReference>
<name>A0A2U2PB40_9SPHI</name>
<comment type="caution">
    <text evidence="3">The sequence shown here is derived from an EMBL/GenBank/DDBJ whole genome shotgun (WGS) entry which is preliminary data.</text>
</comment>
<evidence type="ECO:0000313" key="4">
    <source>
        <dbReference type="Proteomes" id="UP000245647"/>
    </source>
</evidence>
<dbReference type="EMBL" id="QEAS01000022">
    <property type="protein sequence ID" value="PWG78616.1"/>
    <property type="molecule type" value="Genomic_DNA"/>
</dbReference>
<dbReference type="RefSeq" id="WP_109417827.1">
    <property type="nucleotide sequence ID" value="NZ_QEAS01000022.1"/>
</dbReference>
<dbReference type="Pfam" id="PF00581">
    <property type="entry name" value="Rhodanese"/>
    <property type="match status" value="1"/>
</dbReference>
<dbReference type="GO" id="GO:0016787">
    <property type="term" value="F:hydrolase activity"/>
    <property type="evidence" value="ECO:0007669"/>
    <property type="project" value="UniProtKB-KW"/>
</dbReference>
<dbReference type="AlphaFoldDB" id="A0A2U2PB40"/>
<dbReference type="SMART" id="SM00849">
    <property type="entry name" value="Lactamase_B"/>
    <property type="match status" value="1"/>
</dbReference>
<proteinExistence type="predicted"/>
<dbReference type="Pfam" id="PF00753">
    <property type="entry name" value="Lactamase_B"/>
    <property type="match status" value="1"/>
</dbReference>
<dbReference type="InterPro" id="IPR036873">
    <property type="entry name" value="Rhodanese-like_dom_sf"/>
</dbReference>
<keyword evidence="4" id="KW-1185">Reference proteome</keyword>